<dbReference type="AlphaFoldDB" id="A0A109VA24"/>
<dbReference type="GO" id="GO:0005549">
    <property type="term" value="F:odorant binding"/>
    <property type="evidence" value="ECO:0007669"/>
    <property type="project" value="InterPro"/>
</dbReference>
<evidence type="ECO:0000256" key="2">
    <source>
        <dbReference type="SAM" id="SignalP"/>
    </source>
</evidence>
<evidence type="ECO:0000313" key="3">
    <source>
        <dbReference type="EMBL" id="AIX97125.1"/>
    </source>
</evidence>
<dbReference type="PANTHER" id="PTHR11857:SF42">
    <property type="entry name" value="GENERAL ODORANT-BINDING PROTEIN 19D-RELATED"/>
    <property type="match status" value="1"/>
</dbReference>
<dbReference type="EMBL" id="KJ186813">
    <property type="protein sequence ID" value="AIX97125.1"/>
    <property type="molecule type" value="mRNA"/>
</dbReference>
<dbReference type="CDD" id="cd23992">
    <property type="entry name" value="PBP_GOBP"/>
    <property type="match status" value="1"/>
</dbReference>
<dbReference type="Gene3D" id="1.10.238.20">
    <property type="entry name" value="Pheromone/general odorant binding protein domain"/>
    <property type="match status" value="1"/>
</dbReference>
<proteinExistence type="evidence at transcript level"/>
<protein>
    <submittedName>
        <fullName evidence="3">Odorant-binding protein 2</fullName>
    </submittedName>
</protein>
<dbReference type="PANTHER" id="PTHR11857">
    <property type="entry name" value="ODORANT BINDING PROTEIN-RELATED"/>
    <property type="match status" value="1"/>
</dbReference>
<keyword evidence="1 2" id="KW-0732">Signal</keyword>
<dbReference type="SUPFAM" id="SSF47565">
    <property type="entry name" value="Insect pheromone/odorant-binding proteins"/>
    <property type="match status" value="1"/>
</dbReference>
<name>A0A109VA24_RHYDO</name>
<accession>A0A109VA24</accession>
<dbReference type="InterPro" id="IPR036728">
    <property type="entry name" value="PBP_GOBP_sf"/>
</dbReference>
<organism evidence="3">
    <name type="scientific">Rhyzopertha dominica</name>
    <name type="common">Lesser grain borer</name>
    <name type="synonym">Synodendron dominica</name>
    <dbReference type="NCBI Taxonomy" id="92692"/>
    <lineage>
        <taxon>Eukaryota</taxon>
        <taxon>Metazoa</taxon>
        <taxon>Ecdysozoa</taxon>
        <taxon>Arthropoda</taxon>
        <taxon>Hexapoda</taxon>
        <taxon>Insecta</taxon>
        <taxon>Pterygota</taxon>
        <taxon>Neoptera</taxon>
        <taxon>Endopterygota</taxon>
        <taxon>Coleoptera</taxon>
        <taxon>Polyphaga</taxon>
        <taxon>Bostrichiformia</taxon>
        <taxon>Bostrichidae</taxon>
        <taxon>Dinoderinae</taxon>
        <taxon>Rhyzopertha</taxon>
    </lineage>
</organism>
<dbReference type="SMART" id="SM00708">
    <property type="entry name" value="PhBP"/>
    <property type="match status" value="1"/>
</dbReference>
<dbReference type="GO" id="GO:0005615">
    <property type="term" value="C:extracellular space"/>
    <property type="evidence" value="ECO:0007669"/>
    <property type="project" value="TreeGrafter"/>
</dbReference>
<dbReference type="Pfam" id="PF01395">
    <property type="entry name" value="PBP_GOBP"/>
    <property type="match status" value="1"/>
</dbReference>
<feature type="signal peptide" evidence="2">
    <location>
        <begin position="1"/>
        <end position="18"/>
    </location>
</feature>
<gene>
    <name evidence="3" type="primary">obp2</name>
</gene>
<dbReference type="InterPro" id="IPR006170">
    <property type="entry name" value="PBP/GOBP"/>
</dbReference>
<reference evidence="3" key="1">
    <citation type="submission" date="2014-01" db="EMBL/GenBank/DDBJ databases">
        <title>Identification of Chemosensory Gene Families in Rhyzopertha dominica (Coleoptera: Bostrichidae).</title>
        <authorList>
            <person name="Wang M."/>
            <person name="Diakite M.M."/>
        </authorList>
    </citation>
    <scope>NUCLEOTIDE SEQUENCE</scope>
</reference>
<sequence>MNSVVLLFTFAFATVAYAAISEETLAEMMEKMITLAEECQKETGATQEDMTTLMQKKIPASHEGKCVISCIAKKTGVSTQDGHADIEATKKFFEKIKTEDEGFYNKVIEMSEQCEKEVPYDEDHCISAINFAKCAKEKSAQKGIKLPWA</sequence>
<dbReference type="GO" id="GO:0007608">
    <property type="term" value="P:sensory perception of smell"/>
    <property type="evidence" value="ECO:0007669"/>
    <property type="project" value="TreeGrafter"/>
</dbReference>
<dbReference type="SMR" id="A0A109VA24"/>
<feature type="chain" id="PRO_5007141073" evidence="2">
    <location>
        <begin position="19"/>
        <end position="149"/>
    </location>
</feature>
<evidence type="ECO:0000256" key="1">
    <source>
        <dbReference type="ARBA" id="ARBA00022729"/>
    </source>
</evidence>